<organism evidence="1 2">
    <name type="scientific">Ilyomonas limi</name>
    <dbReference type="NCBI Taxonomy" id="2575867"/>
    <lineage>
        <taxon>Bacteria</taxon>
        <taxon>Pseudomonadati</taxon>
        <taxon>Bacteroidota</taxon>
        <taxon>Chitinophagia</taxon>
        <taxon>Chitinophagales</taxon>
        <taxon>Chitinophagaceae</taxon>
        <taxon>Ilyomonas</taxon>
    </lineage>
</organism>
<dbReference type="AlphaFoldDB" id="A0A4U3L4F8"/>
<dbReference type="Pfam" id="PF11325">
    <property type="entry name" value="DUF3127"/>
    <property type="match status" value="1"/>
</dbReference>
<dbReference type="RefSeq" id="WP_137261043.1">
    <property type="nucleotide sequence ID" value="NZ_SZQL01000004.1"/>
</dbReference>
<dbReference type="EMBL" id="SZQL01000004">
    <property type="protein sequence ID" value="TKK69822.1"/>
    <property type="molecule type" value="Genomic_DNA"/>
</dbReference>
<dbReference type="OrthoDB" id="598142at2"/>
<evidence type="ECO:0000313" key="2">
    <source>
        <dbReference type="Proteomes" id="UP000305848"/>
    </source>
</evidence>
<gene>
    <name evidence="1" type="ORF">FC093_07020</name>
</gene>
<dbReference type="Proteomes" id="UP000305848">
    <property type="component" value="Unassembled WGS sequence"/>
</dbReference>
<name>A0A4U3L4F8_9BACT</name>
<sequence length="122" mass="14002">MAFETEGKLIAVYPIMQRSETFKTREFVIETSEENNGRVFTGYIKFQCTQDRTAIPDKFVIGDRVKVHFNIRGSKWTKNGVDNYITNLDAWRIEHLQAAYQTADAVANTYQPAASDNDDLPF</sequence>
<dbReference type="SUPFAM" id="SSF50249">
    <property type="entry name" value="Nucleic acid-binding proteins"/>
    <property type="match status" value="1"/>
</dbReference>
<dbReference type="InterPro" id="IPR021474">
    <property type="entry name" value="DUF3127"/>
</dbReference>
<proteinExistence type="predicted"/>
<dbReference type="InterPro" id="IPR012340">
    <property type="entry name" value="NA-bd_OB-fold"/>
</dbReference>
<accession>A0A4U3L4F8</accession>
<keyword evidence="2" id="KW-1185">Reference proteome</keyword>
<evidence type="ECO:0000313" key="1">
    <source>
        <dbReference type="EMBL" id="TKK69822.1"/>
    </source>
</evidence>
<protein>
    <submittedName>
        <fullName evidence="1">DUF3127 domain-containing protein</fullName>
    </submittedName>
</protein>
<reference evidence="1 2" key="1">
    <citation type="submission" date="2019-05" db="EMBL/GenBank/DDBJ databases">
        <title>Panacibacter sp. strain 17mud1-8 Genome sequencing and assembly.</title>
        <authorList>
            <person name="Chhetri G."/>
        </authorList>
    </citation>
    <scope>NUCLEOTIDE SEQUENCE [LARGE SCALE GENOMIC DNA]</scope>
    <source>
        <strain evidence="1 2">17mud1-8</strain>
    </source>
</reference>
<comment type="caution">
    <text evidence="1">The sequence shown here is derived from an EMBL/GenBank/DDBJ whole genome shotgun (WGS) entry which is preliminary data.</text>
</comment>